<dbReference type="Proteomes" id="UP000029121">
    <property type="component" value="Unassembled WGS sequence"/>
</dbReference>
<dbReference type="Pfam" id="PF24758">
    <property type="entry name" value="LRR_At5g56370"/>
    <property type="match status" value="1"/>
</dbReference>
<evidence type="ECO:0000259" key="1">
    <source>
        <dbReference type="PROSITE" id="PS50181"/>
    </source>
</evidence>
<proteinExistence type="predicted"/>
<dbReference type="SMART" id="SM00579">
    <property type="entry name" value="FBD"/>
    <property type="match status" value="1"/>
</dbReference>
<reference evidence="3" key="1">
    <citation type="journal article" date="2013" name="Nat. Genet.">
        <title>The Capsella rubella genome and the genomic consequences of rapid mating system evolution.</title>
        <authorList>
            <person name="Slotte T."/>
            <person name="Hazzouri K.M."/>
            <person name="Agren J.A."/>
            <person name="Koenig D."/>
            <person name="Maumus F."/>
            <person name="Guo Y.L."/>
            <person name="Steige K."/>
            <person name="Platts A.E."/>
            <person name="Escobar J.S."/>
            <person name="Newman L.K."/>
            <person name="Wang W."/>
            <person name="Mandakova T."/>
            <person name="Vello E."/>
            <person name="Smith L.M."/>
            <person name="Henz S.R."/>
            <person name="Steffen J."/>
            <person name="Takuno S."/>
            <person name="Brandvain Y."/>
            <person name="Coop G."/>
            <person name="Andolfatto P."/>
            <person name="Hu T.T."/>
            <person name="Blanchette M."/>
            <person name="Clark R.M."/>
            <person name="Quesneville H."/>
            <person name="Nordborg M."/>
            <person name="Gaut B.S."/>
            <person name="Lysak M.A."/>
            <person name="Jenkins J."/>
            <person name="Grimwood J."/>
            <person name="Chapman J."/>
            <person name="Prochnik S."/>
            <person name="Shu S."/>
            <person name="Rokhsar D."/>
            <person name="Schmutz J."/>
            <person name="Weigel D."/>
            <person name="Wright S.I."/>
        </authorList>
    </citation>
    <scope>NUCLEOTIDE SEQUENCE [LARGE SCALE GENOMIC DNA]</scope>
    <source>
        <strain evidence="3">cv. Monte Gargano</strain>
    </source>
</reference>
<dbReference type="AlphaFoldDB" id="R0H338"/>
<organism evidence="2 3">
    <name type="scientific">Capsella rubella</name>
    <dbReference type="NCBI Taxonomy" id="81985"/>
    <lineage>
        <taxon>Eukaryota</taxon>
        <taxon>Viridiplantae</taxon>
        <taxon>Streptophyta</taxon>
        <taxon>Embryophyta</taxon>
        <taxon>Tracheophyta</taxon>
        <taxon>Spermatophyta</taxon>
        <taxon>Magnoliopsida</taxon>
        <taxon>eudicotyledons</taxon>
        <taxon>Gunneridae</taxon>
        <taxon>Pentapetalae</taxon>
        <taxon>rosids</taxon>
        <taxon>malvids</taxon>
        <taxon>Brassicales</taxon>
        <taxon>Brassicaceae</taxon>
        <taxon>Camelineae</taxon>
        <taxon>Capsella</taxon>
    </lineage>
</organism>
<accession>R0H338</accession>
<dbReference type="InterPro" id="IPR001810">
    <property type="entry name" value="F-box_dom"/>
</dbReference>
<dbReference type="InterPro" id="IPR055411">
    <property type="entry name" value="LRR_FXL15/At3g58940/PEG3-like"/>
</dbReference>
<dbReference type="InterPro" id="IPR006566">
    <property type="entry name" value="FBD"/>
</dbReference>
<dbReference type="Pfam" id="PF00646">
    <property type="entry name" value="F-box"/>
    <property type="match status" value="1"/>
</dbReference>
<dbReference type="InterPro" id="IPR036047">
    <property type="entry name" value="F-box-like_dom_sf"/>
</dbReference>
<dbReference type="EMBL" id="KB870811">
    <property type="protein sequence ID" value="EOA19070.1"/>
    <property type="molecule type" value="Genomic_DNA"/>
</dbReference>
<dbReference type="Gene3D" id="1.20.1280.50">
    <property type="match status" value="1"/>
</dbReference>
<dbReference type="InterPro" id="IPR055294">
    <property type="entry name" value="FBL60-like"/>
</dbReference>
<gene>
    <name evidence="2" type="ORF">CARUB_v10007735mg</name>
</gene>
<dbReference type="InterPro" id="IPR032675">
    <property type="entry name" value="LRR_dom_sf"/>
</dbReference>
<evidence type="ECO:0000313" key="3">
    <source>
        <dbReference type="Proteomes" id="UP000029121"/>
    </source>
</evidence>
<name>R0H338_9BRAS</name>
<evidence type="ECO:0000313" key="2">
    <source>
        <dbReference type="EMBL" id="EOA19070.1"/>
    </source>
</evidence>
<dbReference type="CDD" id="cd22160">
    <property type="entry name" value="F-box_AtFBL13-like"/>
    <property type="match status" value="1"/>
</dbReference>
<sequence>MDLISDLPDGVLCHILSFLTTKEAALTSVVCKSWRNLFAFSPTLHIDYCDFGQSFMEFVDRVMALQGDSPIKKVYLGGRGCIDMDRVNGWIQNVMVRGVSEIVLSIVDVRRSADYDNHMFPKVFKNKKLVKLGLGYWFDICLMDESIFLPALKTLVLESVRVSADTFEILLHALPALEELVLKYVNWKDMNVTVTISSASLKSLTIELNLYLITFSFDTPSLVYFSHFDSAAEDYSVAKMDNLFEARIRLSVNDKDIERARLPHNILFGNDNVIIRFSNVGSLMNGFQHVRCLVMCPNTLEVISVCCESLPMFKNLNSLTIKSHDSRGWQAMPVLLRKCSHLETLVLEGLLHHVTDKCGDACDCISREEKGRSLTSCPVKVLEIKRFKGTTKEMHLIKHFLDYFPCLKEMNIYMEENDQNFLDDFHVWSLEKMIFIEEDDSTHIRVPEVSQVYEVSEVSEVIEEMMMEHYNKTTSCCCCSVQLLASGNLCKKWTP</sequence>
<protein>
    <recommendedName>
        <fullName evidence="1">F-box domain-containing protein</fullName>
    </recommendedName>
</protein>
<dbReference type="PANTHER" id="PTHR31293">
    <property type="entry name" value="RNI-LIKE SUPERFAMILY PROTEIN"/>
    <property type="match status" value="1"/>
</dbReference>
<keyword evidence="3" id="KW-1185">Reference proteome</keyword>
<dbReference type="InterPro" id="IPR053781">
    <property type="entry name" value="F-box_AtFBL13-like"/>
</dbReference>
<dbReference type="PROSITE" id="PS50181">
    <property type="entry name" value="FBOX"/>
    <property type="match status" value="1"/>
</dbReference>
<dbReference type="SUPFAM" id="SSF81383">
    <property type="entry name" value="F-box domain"/>
    <property type="match status" value="1"/>
</dbReference>
<dbReference type="Gene3D" id="3.80.10.10">
    <property type="entry name" value="Ribonuclease Inhibitor"/>
    <property type="match status" value="1"/>
</dbReference>
<dbReference type="SMART" id="SM00256">
    <property type="entry name" value="FBOX"/>
    <property type="match status" value="1"/>
</dbReference>
<dbReference type="SUPFAM" id="SSF52047">
    <property type="entry name" value="RNI-like"/>
    <property type="match status" value="1"/>
</dbReference>
<feature type="domain" description="F-box" evidence="1">
    <location>
        <begin position="1"/>
        <end position="37"/>
    </location>
</feature>
<dbReference type="PANTHER" id="PTHR31293:SF25">
    <property type="entry name" value="F-BOX_RNI SUPERFAMILY PROTEIN"/>
    <property type="match status" value="1"/>
</dbReference>